<proteinExistence type="predicted"/>
<keyword evidence="3" id="KW-1185">Reference proteome</keyword>
<dbReference type="Proteomes" id="UP001152422">
    <property type="component" value="Unassembled WGS sequence"/>
</dbReference>
<dbReference type="AlphaFoldDB" id="A0A9X4L2B0"/>
<organism evidence="2 3">
    <name type="scientific">Staphylococcus equorum</name>
    <dbReference type="NCBI Taxonomy" id="246432"/>
    <lineage>
        <taxon>Bacteria</taxon>
        <taxon>Bacillati</taxon>
        <taxon>Bacillota</taxon>
        <taxon>Bacilli</taxon>
        <taxon>Bacillales</taxon>
        <taxon>Staphylococcaceae</taxon>
        <taxon>Staphylococcus</taxon>
    </lineage>
</organism>
<dbReference type="RefSeq" id="WP_277582726.1">
    <property type="nucleotide sequence ID" value="NZ_JAMBPY010000001.1"/>
</dbReference>
<accession>A0A9X4L2B0</accession>
<sequence>MGGFFIKIESLVNNIFEELHTNNIEKSIDAICEYYNIIVFYNEDTSGYFIRKGFDVISIKKDSANKMWNDFIHEFAHVMMHETNQMFMNELFNEKQENEAEKFSFLFQYPQKEIEANELFTEDKLVSYFHCSYKEARKRLTMLYNHFITAEMSEL</sequence>
<comment type="caution">
    <text evidence="2">The sequence shown here is derived from an EMBL/GenBank/DDBJ whole genome shotgun (WGS) entry which is preliminary data.</text>
</comment>
<evidence type="ECO:0000313" key="3">
    <source>
        <dbReference type="Proteomes" id="UP001152422"/>
    </source>
</evidence>
<reference evidence="2" key="1">
    <citation type="submission" date="2022-05" db="EMBL/GenBank/DDBJ databases">
        <title>Comparative genomics of Staphylococcus equorum isolates.</title>
        <authorList>
            <person name="Luelf R.H."/>
        </authorList>
    </citation>
    <scope>NUCLEOTIDE SEQUENCE</scope>
    <source>
        <strain evidence="2">TMW 2.2497</strain>
    </source>
</reference>
<evidence type="ECO:0000313" key="2">
    <source>
        <dbReference type="EMBL" id="MDG0844808.1"/>
    </source>
</evidence>
<name>A0A9X4L2B0_9STAP</name>
<protein>
    <submittedName>
        <fullName evidence="2">ImmA/IrrE family metallo-endopeptidase</fullName>
    </submittedName>
</protein>
<dbReference type="InterPro" id="IPR010359">
    <property type="entry name" value="IrrE_HExxH"/>
</dbReference>
<evidence type="ECO:0000259" key="1">
    <source>
        <dbReference type="Pfam" id="PF06114"/>
    </source>
</evidence>
<dbReference type="Pfam" id="PF06114">
    <property type="entry name" value="Peptidase_M78"/>
    <property type="match status" value="1"/>
</dbReference>
<dbReference type="EMBL" id="JAMBQA010000001">
    <property type="protein sequence ID" value="MDG0844808.1"/>
    <property type="molecule type" value="Genomic_DNA"/>
</dbReference>
<feature type="domain" description="IrrE N-terminal-like" evidence="1">
    <location>
        <begin position="42"/>
        <end position="141"/>
    </location>
</feature>
<dbReference type="Gene3D" id="1.10.10.2910">
    <property type="match status" value="1"/>
</dbReference>
<gene>
    <name evidence="2" type="ORF">M4L89_00945</name>
</gene>